<dbReference type="Pfam" id="PF00307">
    <property type="entry name" value="CH"/>
    <property type="match status" value="1"/>
</dbReference>
<gene>
    <name evidence="3" type="ORF">BDK51DRAFT_44777</name>
</gene>
<feature type="non-terminal residue" evidence="3">
    <location>
        <position position="1"/>
    </location>
</feature>
<feature type="compositionally biased region" description="Pro residues" evidence="1">
    <location>
        <begin position="816"/>
        <end position="825"/>
    </location>
</feature>
<feature type="compositionally biased region" description="Basic and acidic residues" evidence="1">
    <location>
        <begin position="1005"/>
        <end position="1020"/>
    </location>
</feature>
<feature type="compositionally biased region" description="Polar residues" evidence="1">
    <location>
        <begin position="887"/>
        <end position="901"/>
    </location>
</feature>
<evidence type="ECO:0000313" key="3">
    <source>
        <dbReference type="EMBL" id="RKO89449.1"/>
    </source>
</evidence>
<accession>A0A4P9WA43</accession>
<feature type="compositionally biased region" description="Polar residues" evidence="1">
    <location>
        <begin position="748"/>
        <end position="764"/>
    </location>
</feature>
<evidence type="ECO:0000256" key="1">
    <source>
        <dbReference type="SAM" id="MobiDB-lite"/>
    </source>
</evidence>
<feature type="compositionally biased region" description="Pro residues" evidence="1">
    <location>
        <begin position="266"/>
        <end position="288"/>
    </location>
</feature>
<dbReference type="PROSITE" id="PS50021">
    <property type="entry name" value="CH"/>
    <property type="match status" value="1"/>
</dbReference>
<keyword evidence="4" id="KW-1185">Reference proteome</keyword>
<reference evidence="4" key="1">
    <citation type="journal article" date="2018" name="Nat. Microbiol.">
        <title>Leveraging single-cell genomics to expand the fungal tree of life.</title>
        <authorList>
            <person name="Ahrendt S.R."/>
            <person name="Quandt C.A."/>
            <person name="Ciobanu D."/>
            <person name="Clum A."/>
            <person name="Salamov A."/>
            <person name="Andreopoulos B."/>
            <person name="Cheng J.F."/>
            <person name="Woyke T."/>
            <person name="Pelin A."/>
            <person name="Henrissat B."/>
            <person name="Reynolds N.K."/>
            <person name="Benny G.L."/>
            <person name="Smith M.E."/>
            <person name="James T.Y."/>
            <person name="Grigoriev I.V."/>
        </authorList>
    </citation>
    <scope>NUCLEOTIDE SEQUENCE [LARGE SCALE GENOMIC DNA]</scope>
</reference>
<protein>
    <recommendedName>
        <fullName evidence="2">Calponin-homology (CH) domain-containing protein</fullName>
    </recommendedName>
</protein>
<feature type="compositionally biased region" description="Low complexity" evidence="1">
    <location>
        <begin position="612"/>
        <end position="628"/>
    </location>
</feature>
<dbReference type="SMART" id="SM00033">
    <property type="entry name" value="CH"/>
    <property type="match status" value="1"/>
</dbReference>
<feature type="domain" description="Calponin-homology (CH)" evidence="2">
    <location>
        <begin position="1059"/>
        <end position="1164"/>
    </location>
</feature>
<dbReference type="EMBL" id="KZ996084">
    <property type="protein sequence ID" value="RKO89449.1"/>
    <property type="molecule type" value="Genomic_DNA"/>
</dbReference>
<dbReference type="AlphaFoldDB" id="A0A4P9WA43"/>
<feature type="compositionally biased region" description="Basic residues" evidence="1">
    <location>
        <begin position="575"/>
        <end position="587"/>
    </location>
</feature>
<feature type="compositionally biased region" description="Low complexity" evidence="1">
    <location>
        <begin position="532"/>
        <end position="553"/>
    </location>
</feature>
<feature type="compositionally biased region" description="Polar residues" evidence="1">
    <location>
        <begin position="995"/>
        <end position="1004"/>
    </location>
</feature>
<organism evidence="3 4">
    <name type="scientific">Blyttiomyces helicus</name>
    <dbReference type="NCBI Taxonomy" id="388810"/>
    <lineage>
        <taxon>Eukaryota</taxon>
        <taxon>Fungi</taxon>
        <taxon>Fungi incertae sedis</taxon>
        <taxon>Chytridiomycota</taxon>
        <taxon>Chytridiomycota incertae sedis</taxon>
        <taxon>Chytridiomycetes</taxon>
        <taxon>Chytridiomycetes incertae sedis</taxon>
        <taxon>Blyttiomyces</taxon>
    </lineage>
</organism>
<evidence type="ECO:0000259" key="2">
    <source>
        <dbReference type="PROSITE" id="PS50021"/>
    </source>
</evidence>
<proteinExistence type="predicted"/>
<dbReference type="Proteomes" id="UP000269721">
    <property type="component" value="Unassembled WGS sequence"/>
</dbReference>
<dbReference type="Gene3D" id="1.10.418.10">
    <property type="entry name" value="Calponin-like domain"/>
    <property type="match status" value="1"/>
</dbReference>
<name>A0A4P9WA43_9FUNG</name>
<evidence type="ECO:0000313" key="4">
    <source>
        <dbReference type="Proteomes" id="UP000269721"/>
    </source>
</evidence>
<sequence length="1165" mass="122648">PDPHPQVSDRLETLASRLHSTLATLDASICSSDDDIAAPPALEKAQSVLEAVDAFSRAENDLISRGPVVVDDRLVRSFASSVRDFPAKADAAVKKELEKLINIVMDEVRFAYEEDLLEEGEDPEASIAECRRQVQTISRSYDLAAELDSLIRNFIETRFRDCALDVYSAMTASACGQAGERIEAKLRAVEEDVAALTQGSVQQVNIGIYDVKELRGLWAGASSHGIYPFLQRPVPTPVVVPRPAPRPTSFYGGRSQGNIAADAPPAVSPRPSPQIPSPGGPPVVPPSPAAQSPGAGPGGPPVVAPSPAAQSPGVPPPTVPRSNVARPQTIAGDLRRVAHTPDVPRPHSVATTDLPPQPPAHTKPSHRSSILVSANPDRGSIELPSHPVPSMDAAEPHQAAAPPTKRDGRLNLVADLNRMLAGPPPKIKKHHAEVDADAEGETDGGTPIGIGEAESAESIVDDSAPPAPEEEREPEPVVSTVAPIAVAPTLSPIPPARNSSTIPRQAPAPEPDALRASPRSSTNTLNAPVPAPAAAVSPARQAAPTPASLSSTAAHEEKNKKSPKTGFKGMLSHLTKSRPKPTKKTSGGRKEEEVVEAPPPQQRRLSTEVASTPPVVTLPTFTPLAAPEYTEEPTEPVESPAPTPAAHPTEPPPPVARPPATLPRPAFHPELVEATPDAEPAPPAQTDDEEPPAAPIKPKKPQPSGAMNALASVMRGGTVRRAQATPQPQEEALVDDAADGESIRSAHSEQQSLADRSSTYSLDATATEPPAPRPRPPIPMVSPARRSTISDESPMSPVSPAHRMSTSLDHLSHPNHPAPAPATRPRPPRAVASNPPAPAPRPTSVYGSGPILPDDAPPAQATTEQAHPPIPVPRPRPPKPAPADRPTSSAERPVSTTSSSYPADRPASAYAHPDRPVSAYFHADEDAPAAEDEHVEEKPPPPPPKRKIPGVFATNHGALGALAAAMRGQGGGRGGEEEAEVGENGPPRPPVPASKTVTVDTNVETAHEEGDGSAVQHDETASPAPIRRSATHSVPDVNVFSGPTLSFKRKENSSSGDDKAIEKSALEWLNKYLSSQSIEVDNLYTSLGNGLNLIYALEAYTGESVGKYNKRAMLPVHRIDNIAVALNFLGRKGINTSFLNAQDVMDGDRGKILTLFTYILKTFPL</sequence>
<feature type="compositionally biased region" description="Pro residues" evidence="1">
    <location>
        <begin position="769"/>
        <end position="780"/>
    </location>
</feature>
<dbReference type="InterPro" id="IPR001715">
    <property type="entry name" value="CH_dom"/>
</dbReference>
<dbReference type="SUPFAM" id="SSF47576">
    <property type="entry name" value="Calponin-homology domain, CH-domain"/>
    <property type="match status" value="1"/>
</dbReference>
<feature type="compositionally biased region" description="Pro residues" evidence="1">
    <location>
        <begin position="639"/>
        <end position="662"/>
    </location>
</feature>
<dbReference type="OrthoDB" id="10017054at2759"/>
<feature type="region of interest" description="Disordered" evidence="1">
    <location>
        <begin position="964"/>
        <end position="1037"/>
    </location>
</feature>
<feature type="compositionally biased region" description="Pro residues" evidence="1">
    <location>
        <begin position="868"/>
        <end position="883"/>
    </location>
</feature>
<feature type="region of interest" description="Disordered" evidence="1">
    <location>
        <begin position="245"/>
        <end position="951"/>
    </location>
</feature>
<dbReference type="InterPro" id="IPR036872">
    <property type="entry name" value="CH_dom_sf"/>
</dbReference>